<gene>
    <name evidence="1" type="ORF">HNQ72_004687</name>
</gene>
<dbReference type="Proteomes" id="UP000547879">
    <property type="component" value="Unassembled WGS sequence"/>
</dbReference>
<comment type="caution">
    <text evidence="1">The sequence shown here is derived from an EMBL/GenBank/DDBJ whole genome shotgun (WGS) entry which is preliminary data.</text>
</comment>
<reference evidence="1 2" key="1">
    <citation type="submission" date="2020-08" db="EMBL/GenBank/DDBJ databases">
        <title>Genomic Encyclopedia of Type Strains, Phase IV (KMG-IV): sequencing the most valuable type-strain genomes for metagenomic binning, comparative biology and taxonomic classification.</title>
        <authorList>
            <person name="Goeker M."/>
        </authorList>
    </citation>
    <scope>NUCLEOTIDE SEQUENCE [LARGE SCALE GENOMIC DNA]</scope>
    <source>
        <strain evidence="1 2">DSM 100734</strain>
    </source>
</reference>
<protein>
    <submittedName>
        <fullName evidence="1">Uncharacterized protein</fullName>
    </submittedName>
</protein>
<dbReference type="AlphaFoldDB" id="A0A7W9YAF2"/>
<sequence>MNFRNISSSVSDPLNSVSKRLATRMPSALVKAKPRSVQILTCTL</sequence>
<evidence type="ECO:0000313" key="2">
    <source>
        <dbReference type="Proteomes" id="UP000547879"/>
    </source>
</evidence>
<name>A0A7W9YAF2_9HYPH</name>
<organism evidence="1 2">
    <name type="scientific">Rhizobium wenxiniae</name>
    <dbReference type="NCBI Taxonomy" id="1737357"/>
    <lineage>
        <taxon>Bacteria</taxon>
        <taxon>Pseudomonadati</taxon>
        <taxon>Pseudomonadota</taxon>
        <taxon>Alphaproteobacteria</taxon>
        <taxon>Hyphomicrobiales</taxon>
        <taxon>Rhizobiaceae</taxon>
        <taxon>Rhizobium/Agrobacterium group</taxon>
        <taxon>Rhizobium</taxon>
    </lineage>
</organism>
<proteinExistence type="predicted"/>
<keyword evidence="2" id="KW-1185">Reference proteome</keyword>
<dbReference type="EMBL" id="JACHEG010000006">
    <property type="protein sequence ID" value="MBB6164842.1"/>
    <property type="molecule type" value="Genomic_DNA"/>
</dbReference>
<evidence type="ECO:0000313" key="1">
    <source>
        <dbReference type="EMBL" id="MBB6164842.1"/>
    </source>
</evidence>
<accession>A0A7W9YAF2</accession>